<dbReference type="PANTHER" id="PTHR37614:SF2">
    <property type="entry name" value="OS02G0121400 PROTEIN"/>
    <property type="match status" value="1"/>
</dbReference>
<accession>A0AAD4IWT0</accession>
<dbReference type="AlphaFoldDB" id="A0AAD4IWT0"/>
<evidence type="ECO:0000256" key="1">
    <source>
        <dbReference type="SAM" id="MobiDB-lite"/>
    </source>
</evidence>
<gene>
    <name evidence="2" type="ORF">C2S53_017217</name>
</gene>
<feature type="compositionally biased region" description="Basic residues" evidence="1">
    <location>
        <begin position="49"/>
        <end position="59"/>
    </location>
</feature>
<proteinExistence type="predicted"/>
<reference evidence="2 3" key="1">
    <citation type="journal article" date="2021" name="Nat. Commun.">
        <title>Incipient diploidization of the medicinal plant Perilla within 10,000 years.</title>
        <authorList>
            <person name="Zhang Y."/>
            <person name="Shen Q."/>
            <person name="Leng L."/>
            <person name="Zhang D."/>
            <person name="Chen S."/>
            <person name="Shi Y."/>
            <person name="Ning Z."/>
            <person name="Chen S."/>
        </authorList>
    </citation>
    <scope>NUCLEOTIDE SEQUENCE [LARGE SCALE GENOMIC DNA]</scope>
    <source>
        <strain evidence="3">cv. PC099</strain>
    </source>
</reference>
<sequence>MIEQSRISRSTESSLLTSATDDEIHVAQTLLDIAGMIRILESGPGLKWGAKKRRSKSPYHKTDVGVEETPPPQPKSETAAAASPVTPLAFPPSESDEQRSKHLFHRTSKNMSREVYVDMIEELSQRRDLLRGEIENVTSYYNKLIAYNSQLKAMKKEVLRKEEPKLETTIDGNLAMELIPKNHIMSSIGLVELYNGLGFIKNVGPFGIPDLNVSAEEIIQPLDRSRAIADRRSRSAEARRRRMDIIRVKSLTLSLRSVCGFKFPRTR</sequence>
<organism evidence="2 3">
    <name type="scientific">Perilla frutescens var. hirtella</name>
    <name type="common">Perilla citriodora</name>
    <name type="synonym">Perilla setoyensis</name>
    <dbReference type="NCBI Taxonomy" id="608512"/>
    <lineage>
        <taxon>Eukaryota</taxon>
        <taxon>Viridiplantae</taxon>
        <taxon>Streptophyta</taxon>
        <taxon>Embryophyta</taxon>
        <taxon>Tracheophyta</taxon>
        <taxon>Spermatophyta</taxon>
        <taxon>Magnoliopsida</taxon>
        <taxon>eudicotyledons</taxon>
        <taxon>Gunneridae</taxon>
        <taxon>Pentapetalae</taxon>
        <taxon>asterids</taxon>
        <taxon>lamiids</taxon>
        <taxon>Lamiales</taxon>
        <taxon>Lamiaceae</taxon>
        <taxon>Nepetoideae</taxon>
        <taxon>Elsholtzieae</taxon>
        <taxon>Perilla</taxon>
    </lineage>
</organism>
<comment type="caution">
    <text evidence="2">The sequence shown here is derived from an EMBL/GenBank/DDBJ whole genome shotgun (WGS) entry which is preliminary data.</text>
</comment>
<evidence type="ECO:0000313" key="2">
    <source>
        <dbReference type="EMBL" id="KAH6823018.1"/>
    </source>
</evidence>
<dbReference type="PANTHER" id="PTHR37614">
    <property type="entry name" value="OS02G0121400 PROTEIN"/>
    <property type="match status" value="1"/>
</dbReference>
<dbReference type="Proteomes" id="UP001190926">
    <property type="component" value="Unassembled WGS sequence"/>
</dbReference>
<protein>
    <submittedName>
        <fullName evidence="2">Uncharacterized protein</fullName>
    </submittedName>
</protein>
<evidence type="ECO:0000313" key="3">
    <source>
        <dbReference type="Proteomes" id="UP001190926"/>
    </source>
</evidence>
<dbReference type="EMBL" id="SDAM02001101">
    <property type="protein sequence ID" value="KAH6823018.1"/>
    <property type="molecule type" value="Genomic_DNA"/>
</dbReference>
<name>A0AAD4IWT0_PERFH</name>
<keyword evidence="3" id="KW-1185">Reference proteome</keyword>
<feature type="region of interest" description="Disordered" evidence="1">
    <location>
        <begin position="48"/>
        <end position="107"/>
    </location>
</feature>